<gene>
    <name evidence="2" type="ORF">QEZ40_006087</name>
</gene>
<accession>A0ABT7GPD1</accession>
<feature type="region of interest" description="Disordered" evidence="1">
    <location>
        <begin position="231"/>
        <end position="267"/>
    </location>
</feature>
<reference evidence="2 3" key="1">
    <citation type="submission" date="2023-05" db="EMBL/GenBank/DDBJ databases">
        <title>Sequencing and Assembly of Streptomyces sp. NP73.</title>
        <authorList>
            <person name="Konwar A.N."/>
            <person name="Saikia K."/>
            <person name="Thakur D."/>
        </authorList>
    </citation>
    <scope>NUCLEOTIDE SEQUENCE [LARGE SCALE GENOMIC DNA]</scope>
    <source>
        <strain evidence="2 3">NP73</strain>
    </source>
</reference>
<proteinExistence type="predicted"/>
<protein>
    <submittedName>
        <fullName evidence="2">Helix-turn-helix domain-containing protein</fullName>
    </submittedName>
</protein>
<evidence type="ECO:0000256" key="1">
    <source>
        <dbReference type="SAM" id="MobiDB-lite"/>
    </source>
</evidence>
<dbReference type="Pfam" id="PF13560">
    <property type="entry name" value="HTH_31"/>
    <property type="match status" value="1"/>
</dbReference>
<organism evidence="2 3">
    <name type="scientific">Streptomyces katrae</name>
    <dbReference type="NCBI Taxonomy" id="68223"/>
    <lineage>
        <taxon>Bacteria</taxon>
        <taxon>Bacillati</taxon>
        <taxon>Actinomycetota</taxon>
        <taxon>Actinomycetes</taxon>
        <taxon>Kitasatosporales</taxon>
        <taxon>Streptomycetaceae</taxon>
        <taxon>Streptomyces</taxon>
    </lineage>
</organism>
<feature type="region of interest" description="Disordered" evidence="1">
    <location>
        <begin position="189"/>
        <end position="217"/>
    </location>
</feature>
<dbReference type="Proteomes" id="UP001223390">
    <property type="component" value="Unassembled WGS sequence"/>
</dbReference>
<feature type="compositionally biased region" description="Low complexity" evidence="1">
    <location>
        <begin position="236"/>
        <end position="245"/>
    </location>
</feature>
<dbReference type="EMBL" id="JASITI010000006">
    <property type="protein sequence ID" value="MDK9495438.1"/>
    <property type="molecule type" value="Genomic_DNA"/>
</dbReference>
<feature type="compositionally biased region" description="Basic and acidic residues" evidence="1">
    <location>
        <begin position="199"/>
        <end position="213"/>
    </location>
</feature>
<keyword evidence="3" id="KW-1185">Reference proteome</keyword>
<feature type="compositionally biased region" description="Polar residues" evidence="1">
    <location>
        <begin position="258"/>
        <end position="267"/>
    </location>
</feature>
<dbReference type="RefSeq" id="WP_285341044.1">
    <property type="nucleotide sequence ID" value="NZ_JASITI010000006.1"/>
</dbReference>
<evidence type="ECO:0000313" key="3">
    <source>
        <dbReference type="Proteomes" id="UP001223390"/>
    </source>
</evidence>
<name>A0ABT7GPD1_9ACTN</name>
<comment type="caution">
    <text evidence="2">The sequence shown here is derived from an EMBL/GenBank/DDBJ whole genome shotgun (WGS) entry which is preliminary data.</text>
</comment>
<evidence type="ECO:0000313" key="2">
    <source>
        <dbReference type="EMBL" id="MDK9495438.1"/>
    </source>
</evidence>
<sequence length="267" mass="29179">MAGTEKPRGRPWTDIRPVNPGAGRLAAFLRARVDGSGKTLAVLAEEIGYSKSQVSSLLSGRIPPQRFVTSLIDATVPPPLRERRRSEADALLYEALHPPRPAKPAAPPTGGAAVLDLAAVQARQIETYDRLTRALEQQAELRQTADNAARLIWILLGMIHRLNERVGALSRERDRAAGREALETARTKLARAESQQAKAENELGRAEEKKRQAEALAGRLQQQIAALTGELERLRGQGSARPPSSRSRRGQSLPIPWATTSTRPWPA</sequence>